<protein>
    <recommendedName>
        <fullName evidence="9">YheB</fullName>
    </recommendedName>
</protein>
<evidence type="ECO:0000256" key="2">
    <source>
        <dbReference type="ARBA" id="ARBA00008053"/>
    </source>
</evidence>
<reference evidence="7 8" key="1">
    <citation type="journal article" date="2009" name="Stand. Genomic Sci.">
        <title>Complete genome sequence of Leptotrichia buccalis type strain (C-1013-b).</title>
        <authorList>
            <person name="Ivanova N."/>
            <person name="Gronow S."/>
            <person name="Lapidus A."/>
            <person name="Copeland A."/>
            <person name="Glavina Del Rio T."/>
            <person name="Nolan M."/>
            <person name="Lucas S."/>
            <person name="Chen F."/>
            <person name="Tice H."/>
            <person name="Cheng J.F."/>
            <person name="Saunders E."/>
            <person name="Bruce D."/>
            <person name="Goodwin L."/>
            <person name="Brettin T."/>
            <person name="Detter J.C."/>
            <person name="Han C."/>
            <person name="Pitluck S."/>
            <person name="Mikhailova N."/>
            <person name="Pati A."/>
            <person name="Mavrommatis K."/>
            <person name="Chen A."/>
            <person name="Palaniappan K."/>
            <person name="Land M."/>
            <person name="Hauser L."/>
            <person name="Chang Y.J."/>
            <person name="Jeffries C.D."/>
            <person name="Chain P."/>
            <person name="Rohde C."/>
            <person name="Goker M."/>
            <person name="Bristow J."/>
            <person name="Eisen J.A."/>
            <person name="Markowitz V."/>
            <person name="Hugenholtz P."/>
            <person name="Kyrpides N.C."/>
            <person name="Klenk H.P."/>
        </authorList>
    </citation>
    <scope>NUCLEOTIDE SEQUENCE [LARGE SCALE GENOMIC DNA]</scope>
    <source>
        <strain evidence="8">ATCC 14201 / DSM 1135 / JCM 12969 / NCTC 10249 / C-1013-b</strain>
    </source>
</reference>
<dbReference type="STRING" id="523794.Lebu_0330"/>
<evidence type="ECO:0000313" key="8">
    <source>
        <dbReference type="Proteomes" id="UP000001910"/>
    </source>
</evidence>
<comment type="similarity">
    <text evidence="2">Belongs to the UPF0754 family.</text>
</comment>
<dbReference type="Pfam" id="PF04286">
    <property type="entry name" value="DUF445"/>
    <property type="match status" value="1"/>
</dbReference>
<proteinExistence type="inferred from homology"/>
<dbReference type="HOGENOM" id="CLU_042384_1_1_0"/>
<evidence type="ECO:0000256" key="3">
    <source>
        <dbReference type="ARBA" id="ARBA00022692"/>
    </source>
</evidence>
<evidence type="ECO:0000313" key="7">
    <source>
        <dbReference type="EMBL" id="ACV38248.1"/>
    </source>
</evidence>
<sequence>MYLEFDKTNVLKQGVLTPCGKKLRLSNRSNDSLQDCSFNINMEEKLGNLLIQLAIMVFVGILIGWFTNYLAIKLLFRPYKEINLLFFKIQGLIPKNRDRISVNIAETIEKELISVEYITEKLKNGNAFNDDILDKLLDKIIGEKLKNSVLEKNPLLKMFLNDSLIEKIKSYFKKSILENKEEIVEEIIKIAKDKINFKEIMLEKMKNFSLEEMEQIILSVSKNELKHIEIIGGVLGGVIALFQFFIMLLLKQI</sequence>
<organism evidence="7 8">
    <name type="scientific">Leptotrichia buccalis (strain ATCC 14201 / DSM 1135 / JCM 12969 / NCTC 10249 / C-1013-b)</name>
    <dbReference type="NCBI Taxonomy" id="523794"/>
    <lineage>
        <taxon>Bacteria</taxon>
        <taxon>Fusobacteriati</taxon>
        <taxon>Fusobacteriota</taxon>
        <taxon>Fusobacteriia</taxon>
        <taxon>Fusobacteriales</taxon>
        <taxon>Leptotrichiaceae</taxon>
        <taxon>Leptotrichia</taxon>
    </lineage>
</organism>
<keyword evidence="8" id="KW-1185">Reference proteome</keyword>
<comment type="subcellular location">
    <subcellularLocation>
        <location evidence="1">Endomembrane system</location>
    </subcellularLocation>
</comment>
<dbReference type="KEGG" id="lba:Lebu_0330"/>
<gene>
    <name evidence="7" type="ordered locus">Lebu_0330</name>
</gene>
<dbReference type="EMBL" id="CP001685">
    <property type="protein sequence ID" value="ACV38248.1"/>
    <property type="molecule type" value="Genomic_DNA"/>
</dbReference>
<evidence type="ECO:0000256" key="1">
    <source>
        <dbReference type="ARBA" id="ARBA00004308"/>
    </source>
</evidence>
<name>C7NE53_LEPBD</name>
<keyword evidence="5 6" id="KW-0472">Membrane</keyword>
<evidence type="ECO:0008006" key="9">
    <source>
        <dbReference type="Google" id="ProtNLM"/>
    </source>
</evidence>
<keyword evidence="3 6" id="KW-0812">Transmembrane</keyword>
<evidence type="ECO:0000256" key="4">
    <source>
        <dbReference type="ARBA" id="ARBA00022989"/>
    </source>
</evidence>
<dbReference type="eggNOG" id="COG4399">
    <property type="taxonomic scope" value="Bacteria"/>
</dbReference>
<dbReference type="PANTHER" id="PTHR35791">
    <property type="entry name" value="UPF0754 MEMBRANE PROTEIN YHEB"/>
    <property type="match status" value="1"/>
</dbReference>
<dbReference type="GO" id="GO:0012505">
    <property type="term" value="C:endomembrane system"/>
    <property type="evidence" value="ECO:0007669"/>
    <property type="project" value="UniProtKB-SubCell"/>
</dbReference>
<dbReference type="Proteomes" id="UP000001910">
    <property type="component" value="Chromosome"/>
</dbReference>
<evidence type="ECO:0000256" key="5">
    <source>
        <dbReference type="ARBA" id="ARBA00023136"/>
    </source>
</evidence>
<dbReference type="AlphaFoldDB" id="C7NE53"/>
<accession>C7NE53</accession>
<evidence type="ECO:0000256" key="6">
    <source>
        <dbReference type="SAM" id="Phobius"/>
    </source>
</evidence>
<feature type="transmembrane region" description="Helical" evidence="6">
    <location>
        <begin position="230"/>
        <end position="250"/>
    </location>
</feature>
<dbReference type="InterPro" id="IPR007383">
    <property type="entry name" value="DUF445"/>
</dbReference>
<feature type="transmembrane region" description="Helical" evidence="6">
    <location>
        <begin position="49"/>
        <end position="72"/>
    </location>
</feature>
<keyword evidence="4 6" id="KW-1133">Transmembrane helix</keyword>
<dbReference type="PANTHER" id="PTHR35791:SF1">
    <property type="entry name" value="UPF0754 MEMBRANE PROTEIN YHEB"/>
    <property type="match status" value="1"/>
</dbReference>